<dbReference type="InterPro" id="IPR030678">
    <property type="entry name" value="Peptide/Ni-bd"/>
</dbReference>
<evidence type="ECO:0000256" key="1">
    <source>
        <dbReference type="ARBA" id="ARBA00004193"/>
    </source>
</evidence>
<evidence type="ECO:0000259" key="4">
    <source>
        <dbReference type="Pfam" id="PF00496"/>
    </source>
</evidence>
<evidence type="ECO:0000313" key="5">
    <source>
        <dbReference type="EMBL" id="MEB3100648.1"/>
    </source>
</evidence>
<dbReference type="InterPro" id="IPR023765">
    <property type="entry name" value="SBP_5_CS"/>
</dbReference>
<dbReference type="CDD" id="cd08504">
    <property type="entry name" value="PBP2_OppA"/>
    <property type="match status" value="1"/>
</dbReference>
<protein>
    <submittedName>
        <fullName evidence="5">Peptide ABC transporter substrate-binding protein</fullName>
    </submittedName>
</protein>
<evidence type="ECO:0000256" key="3">
    <source>
        <dbReference type="ARBA" id="ARBA00022729"/>
    </source>
</evidence>
<sequence length="546" mass="60697">MYKGFKRGLLLSMVLTFAASLVLSGCGAGSGKGMADRQVFRMNLGTEPPTMDPGMAQDNVSFTVLWAIFEGLTRLDKEGKPVPAVAKSWDISGDQVTYTFHLRDDVKWSNDQPVTAQDFEFAWKRVLNPEIASPNASQLYYLKGAEDYNAGKTADPDSIGVKAADDHTLIVTLAAPTPYFISLTSSVAYMPLNKKSVESGGEWASDAGTIVTNGPFLLAEWKHNDSIVLKKNPKYFEASKVKMQEVDMSMIGEASTSASMFEAGQLDWNGTPTGEIPTDLIPKLKTDGSLHTQGQASIYYYMFNVTQKPFDNAKIRKALSMSINREELVANVTKGGQIPAFGFVTPGIAGDRQTFREEHPESGYFKEDAEQAKQLLAEGLKDEGLDKLPEITLSYTTSENHKKIAEAIADMWKRNLGIDVKLQNQEWKVFLETLQSKNYQIATAGWFADYDDPNTFLDIFTSGSGNNATGFSNSEYDKLIKDASHETDTKKRLDELAQAEKLLIADQMVVIPIYYYASLWQQNEKVKDVYIDWQGNIHFTQGYFAK</sequence>
<evidence type="ECO:0000256" key="2">
    <source>
        <dbReference type="ARBA" id="ARBA00005695"/>
    </source>
</evidence>
<dbReference type="EMBL" id="JAYJLD010000003">
    <property type="protein sequence ID" value="MEB3100648.1"/>
    <property type="molecule type" value="Genomic_DNA"/>
</dbReference>
<dbReference type="InterPro" id="IPR000914">
    <property type="entry name" value="SBP_5_dom"/>
</dbReference>
<name>A0ABU5ZDS3_9BACL</name>
<dbReference type="Proteomes" id="UP001310386">
    <property type="component" value="Unassembled WGS sequence"/>
</dbReference>
<keyword evidence="3" id="KW-0732">Signal</keyword>
<dbReference type="RefSeq" id="WP_371752762.1">
    <property type="nucleotide sequence ID" value="NZ_JAYJLD010000003.1"/>
</dbReference>
<keyword evidence="6" id="KW-1185">Reference proteome</keyword>
<dbReference type="SUPFAM" id="SSF53850">
    <property type="entry name" value="Periplasmic binding protein-like II"/>
    <property type="match status" value="1"/>
</dbReference>
<dbReference type="PIRSF" id="PIRSF002741">
    <property type="entry name" value="MppA"/>
    <property type="match status" value="1"/>
</dbReference>
<comment type="similarity">
    <text evidence="2">Belongs to the bacterial solute-binding protein 5 family.</text>
</comment>
<dbReference type="PANTHER" id="PTHR30290">
    <property type="entry name" value="PERIPLASMIC BINDING COMPONENT OF ABC TRANSPORTER"/>
    <property type="match status" value="1"/>
</dbReference>
<dbReference type="PANTHER" id="PTHR30290:SF79">
    <property type="entry name" value="DIPEPTIDE-BINDING PROTEIN DPPE"/>
    <property type="match status" value="1"/>
</dbReference>
<dbReference type="PROSITE" id="PS01040">
    <property type="entry name" value="SBP_BACTERIAL_5"/>
    <property type="match status" value="1"/>
</dbReference>
<dbReference type="Pfam" id="PF00496">
    <property type="entry name" value="SBP_bac_5"/>
    <property type="match status" value="1"/>
</dbReference>
<evidence type="ECO:0000313" key="6">
    <source>
        <dbReference type="Proteomes" id="UP001310386"/>
    </source>
</evidence>
<dbReference type="Gene3D" id="3.90.76.10">
    <property type="entry name" value="Dipeptide-binding Protein, Domain 1"/>
    <property type="match status" value="1"/>
</dbReference>
<organism evidence="5 6">
    <name type="scientific">Ferviditalea candida</name>
    <dbReference type="NCBI Taxonomy" id="3108399"/>
    <lineage>
        <taxon>Bacteria</taxon>
        <taxon>Bacillati</taxon>
        <taxon>Bacillota</taxon>
        <taxon>Bacilli</taxon>
        <taxon>Bacillales</taxon>
        <taxon>Paenibacillaceae</taxon>
        <taxon>Ferviditalea</taxon>
    </lineage>
</organism>
<feature type="domain" description="Solute-binding protein family 5" evidence="4">
    <location>
        <begin position="80"/>
        <end position="467"/>
    </location>
</feature>
<dbReference type="Gene3D" id="3.40.190.10">
    <property type="entry name" value="Periplasmic binding protein-like II"/>
    <property type="match status" value="1"/>
</dbReference>
<accession>A0ABU5ZDS3</accession>
<proteinExistence type="inferred from homology"/>
<gene>
    <name evidence="5" type="ORF">VF724_03130</name>
</gene>
<dbReference type="Gene3D" id="3.10.105.10">
    <property type="entry name" value="Dipeptide-binding Protein, Domain 3"/>
    <property type="match status" value="1"/>
</dbReference>
<comment type="subcellular location">
    <subcellularLocation>
        <location evidence="1">Cell membrane</location>
        <topology evidence="1">Lipid-anchor</topology>
    </subcellularLocation>
</comment>
<reference evidence="5" key="1">
    <citation type="submission" date="2023-12" db="EMBL/GenBank/DDBJ databases">
        <title>Fervidustalea candida gen. nov., sp. nov., a novel member of the family Paenibacillaceae isolated from a geothermal area.</title>
        <authorList>
            <person name="Li W.-J."/>
            <person name="Jiao J.-Y."/>
            <person name="Chen Y."/>
        </authorList>
    </citation>
    <scope>NUCLEOTIDE SEQUENCE</scope>
    <source>
        <strain evidence="5">SYSU GA230002</strain>
    </source>
</reference>
<dbReference type="PROSITE" id="PS51257">
    <property type="entry name" value="PROKAR_LIPOPROTEIN"/>
    <property type="match status" value="1"/>
</dbReference>
<dbReference type="InterPro" id="IPR039424">
    <property type="entry name" value="SBP_5"/>
</dbReference>
<comment type="caution">
    <text evidence="5">The sequence shown here is derived from an EMBL/GenBank/DDBJ whole genome shotgun (WGS) entry which is preliminary data.</text>
</comment>